<dbReference type="FunFam" id="3.30.70.1820:FF:000002">
    <property type="entry name" value="LINE-1 retrotransposable element ORF1 protein"/>
    <property type="match status" value="1"/>
</dbReference>
<sequence length="399" mass="44570">MGGNKKRRDTNPSVASIFHTPADQRRTTSSQADEESGSEAESLDATMNPAAPITIAVLRDMLHQVTNDIKAHVATEMERHVAGLKEEVVGLTARTDQVENRIASIYATSTSHTQDIAYLYGHMAALEDGLDDLNNRSRRNNIRIRGLPETVTMEQLVPTLHSIFKTLAPDLTPREMELDRAHRALRPQNLGASTPRDVITRLHFFTTKEKLLTIARDKPPRYKETRLTFFQDLAPSTLKKRRDLKPLTLALQRQGIKYTWGHPFKLMIKKDDQMHILTSVSDMTPFAESLGIQLLQLAPFHKNREDGRPQDDPDDSRPPKKLRIPASPGEPPRQQPPLNLVGLTACHLESLIPPNSRSYPGAVSGPPSTDKTPLTFLAICHPPPPPPTHPQPQDENSFS</sequence>
<gene>
    <name evidence="3" type="ORF">PECUL_23A035293</name>
</gene>
<feature type="compositionally biased region" description="Acidic residues" evidence="2">
    <location>
        <begin position="32"/>
        <end position="42"/>
    </location>
</feature>
<evidence type="ECO:0000313" key="4">
    <source>
        <dbReference type="Proteomes" id="UP001295444"/>
    </source>
</evidence>
<comment type="similarity">
    <text evidence="1">Belongs to the transposase 22 family.</text>
</comment>
<accession>A0AAD1WTW6</accession>
<feature type="compositionally biased region" description="Pro residues" evidence="2">
    <location>
        <begin position="381"/>
        <end position="390"/>
    </location>
</feature>
<feature type="compositionally biased region" description="Basic and acidic residues" evidence="2">
    <location>
        <begin position="303"/>
        <end position="318"/>
    </location>
</feature>
<organism evidence="3 4">
    <name type="scientific">Pelobates cultripes</name>
    <name type="common">Western spadefoot toad</name>
    <dbReference type="NCBI Taxonomy" id="61616"/>
    <lineage>
        <taxon>Eukaryota</taxon>
        <taxon>Metazoa</taxon>
        <taxon>Chordata</taxon>
        <taxon>Craniata</taxon>
        <taxon>Vertebrata</taxon>
        <taxon>Euteleostomi</taxon>
        <taxon>Amphibia</taxon>
        <taxon>Batrachia</taxon>
        <taxon>Anura</taxon>
        <taxon>Pelobatoidea</taxon>
        <taxon>Pelobatidae</taxon>
        <taxon>Pelobates</taxon>
    </lineage>
</organism>
<dbReference type="PANTHER" id="PTHR11505">
    <property type="entry name" value="L1 TRANSPOSABLE ELEMENT-RELATED"/>
    <property type="match status" value="1"/>
</dbReference>
<dbReference type="EMBL" id="OW240922">
    <property type="protein sequence ID" value="CAH2321855.1"/>
    <property type="molecule type" value="Genomic_DNA"/>
</dbReference>
<protein>
    <submittedName>
        <fullName evidence="3">Uncharacterized protein</fullName>
    </submittedName>
</protein>
<dbReference type="AlphaFoldDB" id="A0AAD1WTW6"/>
<feature type="region of interest" description="Disordered" evidence="2">
    <location>
        <begin position="1"/>
        <end position="47"/>
    </location>
</feature>
<proteinExistence type="inferred from homology"/>
<dbReference type="InterPro" id="IPR004244">
    <property type="entry name" value="Transposase_22"/>
</dbReference>
<keyword evidence="4" id="KW-1185">Reference proteome</keyword>
<dbReference type="Gene3D" id="3.30.70.1820">
    <property type="entry name" value="L1 transposable element, RRM domain"/>
    <property type="match status" value="1"/>
</dbReference>
<evidence type="ECO:0000256" key="2">
    <source>
        <dbReference type="SAM" id="MobiDB-lite"/>
    </source>
</evidence>
<feature type="region of interest" description="Disordered" evidence="2">
    <location>
        <begin position="355"/>
        <end position="399"/>
    </location>
</feature>
<evidence type="ECO:0000313" key="3">
    <source>
        <dbReference type="EMBL" id="CAH2321855.1"/>
    </source>
</evidence>
<feature type="region of interest" description="Disordered" evidence="2">
    <location>
        <begin position="303"/>
        <end position="338"/>
    </location>
</feature>
<dbReference type="Proteomes" id="UP001295444">
    <property type="component" value="Chromosome 11"/>
</dbReference>
<reference evidence="3" key="1">
    <citation type="submission" date="2022-03" db="EMBL/GenBank/DDBJ databases">
        <authorList>
            <person name="Alioto T."/>
            <person name="Alioto T."/>
            <person name="Gomez Garrido J."/>
        </authorList>
    </citation>
    <scope>NUCLEOTIDE SEQUENCE</scope>
</reference>
<name>A0AAD1WTW6_PELCU</name>
<evidence type="ECO:0000256" key="1">
    <source>
        <dbReference type="ARBA" id="ARBA00061640"/>
    </source>
</evidence>